<protein>
    <submittedName>
        <fullName evidence="2">Uncharacterized protein</fullName>
    </submittedName>
</protein>
<evidence type="ECO:0000256" key="1">
    <source>
        <dbReference type="SAM" id="MobiDB-lite"/>
    </source>
</evidence>
<feature type="region of interest" description="Disordered" evidence="1">
    <location>
        <begin position="23"/>
        <end position="81"/>
    </location>
</feature>
<reference evidence="3" key="1">
    <citation type="journal article" date="2005" name="Nature">
        <title>The map-based sequence of the rice genome.</title>
        <authorList>
            <consortium name="International rice genome sequencing project (IRGSP)"/>
            <person name="Matsumoto T."/>
            <person name="Wu J."/>
            <person name="Kanamori H."/>
            <person name="Katayose Y."/>
            <person name="Fujisawa M."/>
            <person name="Namiki N."/>
            <person name="Mizuno H."/>
            <person name="Yamamoto K."/>
            <person name="Antonio B.A."/>
            <person name="Baba T."/>
            <person name="Sakata K."/>
            <person name="Nagamura Y."/>
            <person name="Aoki H."/>
            <person name="Arikawa K."/>
            <person name="Arita K."/>
            <person name="Bito T."/>
            <person name="Chiden Y."/>
            <person name="Fujitsuka N."/>
            <person name="Fukunaka R."/>
            <person name="Hamada M."/>
            <person name="Harada C."/>
            <person name="Hayashi A."/>
            <person name="Hijishita S."/>
            <person name="Honda M."/>
            <person name="Hosokawa S."/>
            <person name="Ichikawa Y."/>
            <person name="Idonuma A."/>
            <person name="Iijima M."/>
            <person name="Ikeda M."/>
            <person name="Ikeno M."/>
            <person name="Ito K."/>
            <person name="Ito S."/>
            <person name="Ito T."/>
            <person name="Ito Y."/>
            <person name="Ito Y."/>
            <person name="Iwabuchi A."/>
            <person name="Kamiya K."/>
            <person name="Karasawa W."/>
            <person name="Kurita K."/>
            <person name="Katagiri S."/>
            <person name="Kikuta A."/>
            <person name="Kobayashi H."/>
            <person name="Kobayashi N."/>
            <person name="Machita K."/>
            <person name="Maehara T."/>
            <person name="Masukawa M."/>
            <person name="Mizubayashi T."/>
            <person name="Mukai Y."/>
            <person name="Nagasaki H."/>
            <person name="Nagata Y."/>
            <person name="Naito S."/>
            <person name="Nakashima M."/>
            <person name="Nakama Y."/>
            <person name="Nakamichi Y."/>
            <person name="Nakamura M."/>
            <person name="Meguro A."/>
            <person name="Negishi M."/>
            <person name="Ohta I."/>
            <person name="Ohta T."/>
            <person name="Okamoto M."/>
            <person name="Ono N."/>
            <person name="Saji S."/>
            <person name="Sakaguchi M."/>
            <person name="Sakai K."/>
            <person name="Shibata M."/>
            <person name="Shimokawa T."/>
            <person name="Song J."/>
            <person name="Takazaki Y."/>
            <person name="Terasawa K."/>
            <person name="Tsugane M."/>
            <person name="Tsuji K."/>
            <person name="Ueda S."/>
            <person name="Waki K."/>
            <person name="Yamagata H."/>
            <person name="Yamamoto M."/>
            <person name="Yamamoto S."/>
            <person name="Yamane H."/>
            <person name="Yoshiki S."/>
            <person name="Yoshihara R."/>
            <person name="Yukawa K."/>
            <person name="Zhong H."/>
            <person name="Yano M."/>
            <person name="Yuan Q."/>
            <person name="Ouyang S."/>
            <person name="Liu J."/>
            <person name="Jones K.M."/>
            <person name="Gansberger K."/>
            <person name="Moffat K."/>
            <person name="Hill J."/>
            <person name="Bera J."/>
            <person name="Fadrosh D."/>
            <person name="Jin S."/>
            <person name="Johri S."/>
            <person name="Kim M."/>
            <person name="Overton L."/>
            <person name="Reardon M."/>
            <person name="Tsitrin T."/>
            <person name="Vuong H."/>
            <person name="Weaver B."/>
            <person name="Ciecko A."/>
            <person name="Tallon L."/>
            <person name="Jackson J."/>
            <person name="Pai G."/>
            <person name="Aken S.V."/>
            <person name="Utterback T."/>
            <person name="Reidmuller S."/>
            <person name="Feldblyum T."/>
            <person name="Hsiao J."/>
            <person name="Zismann V."/>
            <person name="Iobst S."/>
            <person name="de Vazeille A.R."/>
            <person name="Buell C.R."/>
            <person name="Ying K."/>
            <person name="Li Y."/>
            <person name="Lu T."/>
            <person name="Huang Y."/>
            <person name="Zhao Q."/>
            <person name="Feng Q."/>
            <person name="Zhang L."/>
            <person name="Zhu J."/>
            <person name="Weng Q."/>
            <person name="Mu J."/>
            <person name="Lu Y."/>
            <person name="Fan D."/>
            <person name="Liu Y."/>
            <person name="Guan J."/>
            <person name="Zhang Y."/>
            <person name="Yu S."/>
            <person name="Liu X."/>
            <person name="Zhang Y."/>
            <person name="Hong G."/>
            <person name="Han B."/>
            <person name="Choisne N."/>
            <person name="Demange N."/>
            <person name="Orjeda G."/>
            <person name="Samain S."/>
            <person name="Cattolico L."/>
            <person name="Pelletier E."/>
            <person name="Couloux A."/>
            <person name="Segurens B."/>
            <person name="Wincker P."/>
            <person name="D'Hont A."/>
            <person name="Scarpelli C."/>
            <person name="Weissenbach J."/>
            <person name="Salanoubat M."/>
            <person name="Quetier F."/>
            <person name="Yu Y."/>
            <person name="Kim H.R."/>
            <person name="Rambo T."/>
            <person name="Currie J."/>
            <person name="Collura K."/>
            <person name="Luo M."/>
            <person name="Yang T."/>
            <person name="Ammiraju J.S.S."/>
            <person name="Engler F."/>
            <person name="Soderlund C."/>
            <person name="Wing R.A."/>
            <person name="Palmer L.E."/>
            <person name="de la Bastide M."/>
            <person name="Spiegel L."/>
            <person name="Nascimento L."/>
            <person name="Zutavern T."/>
            <person name="O'Shaughnessy A."/>
            <person name="Dike S."/>
            <person name="Dedhia N."/>
            <person name="Preston R."/>
            <person name="Balija V."/>
            <person name="McCombie W.R."/>
            <person name="Chow T."/>
            <person name="Chen H."/>
            <person name="Chung M."/>
            <person name="Chen C."/>
            <person name="Shaw J."/>
            <person name="Wu H."/>
            <person name="Hsiao K."/>
            <person name="Chao Y."/>
            <person name="Chu M."/>
            <person name="Cheng C."/>
            <person name="Hour A."/>
            <person name="Lee P."/>
            <person name="Lin S."/>
            <person name="Lin Y."/>
            <person name="Liou J."/>
            <person name="Liu S."/>
            <person name="Hsing Y."/>
            <person name="Raghuvanshi S."/>
            <person name="Mohanty A."/>
            <person name="Bharti A.K."/>
            <person name="Gaur A."/>
            <person name="Gupta V."/>
            <person name="Kumar D."/>
            <person name="Ravi V."/>
            <person name="Vij S."/>
            <person name="Kapur A."/>
            <person name="Khurana P."/>
            <person name="Khurana P."/>
            <person name="Khurana J.P."/>
            <person name="Tyagi A.K."/>
            <person name="Gaikwad K."/>
            <person name="Singh A."/>
            <person name="Dalal V."/>
            <person name="Srivastava S."/>
            <person name="Dixit A."/>
            <person name="Pal A.K."/>
            <person name="Ghazi I.A."/>
            <person name="Yadav M."/>
            <person name="Pandit A."/>
            <person name="Bhargava A."/>
            <person name="Sureshbabu K."/>
            <person name="Batra K."/>
            <person name="Sharma T.R."/>
            <person name="Mohapatra T."/>
            <person name="Singh N.K."/>
            <person name="Messing J."/>
            <person name="Nelson A.B."/>
            <person name="Fuks G."/>
            <person name="Kavchok S."/>
            <person name="Keizer G."/>
            <person name="Linton E."/>
            <person name="Llaca V."/>
            <person name="Song R."/>
            <person name="Tanyolac B."/>
            <person name="Young S."/>
            <person name="Ho-Il K."/>
            <person name="Hahn J.H."/>
            <person name="Sangsakoo G."/>
            <person name="Vanavichit A."/>
            <person name="de Mattos Luiz.A.T."/>
            <person name="Zimmer P.D."/>
            <person name="Malone G."/>
            <person name="Dellagostin O."/>
            <person name="de Oliveira A.C."/>
            <person name="Bevan M."/>
            <person name="Bancroft I."/>
            <person name="Minx P."/>
            <person name="Cordum H."/>
            <person name="Wilson R."/>
            <person name="Cheng Z."/>
            <person name="Jin W."/>
            <person name="Jiang J."/>
            <person name="Leong S.A."/>
            <person name="Iwama H."/>
            <person name="Gojobori T."/>
            <person name="Itoh T."/>
            <person name="Niimura Y."/>
            <person name="Fujii Y."/>
            <person name="Habara T."/>
            <person name="Sakai H."/>
            <person name="Sato Y."/>
            <person name="Wilson G."/>
            <person name="Kumar K."/>
            <person name="McCouch S."/>
            <person name="Juretic N."/>
            <person name="Hoen D."/>
            <person name="Wright S."/>
            <person name="Bruskiewich R."/>
            <person name="Bureau T."/>
            <person name="Miyao A."/>
            <person name="Hirochika H."/>
            <person name="Nishikawa T."/>
            <person name="Kadowaki K."/>
            <person name="Sugiura M."/>
            <person name="Burr B."/>
            <person name="Sasaki T."/>
        </authorList>
    </citation>
    <scope>NUCLEOTIDE SEQUENCE [LARGE SCALE GENOMIC DNA]</scope>
    <source>
        <strain evidence="3">cv. Nipponbare</strain>
    </source>
</reference>
<dbReference type="EMBL" id="AP005776">
    <property type="protein sequence ID" value="BAD10650.1"/>
    <property type="molecule type" value="Genomic_DNA"/>
</dbReference>
<proteinExistence type="predicted"/>
<name>Q6YWG7_ORYSJ</name>
<dbReference type="AlphaFoldDB" id="Q6YWG7"/>
<feature type="compositionally biased region" description="Basic residues" evidence="1">
    <location>
        <begin position="23"/>
        <end position="33"/>
    </location>
</feature>
<feature type="compositionally biased region" description="Basic and acidic residues" evidence="1">
    <location>
        <begin position="36"/>
        <end position="45"/>
    </location>
</feature>
<accession>Q6YWG7</accession>
<dbReference type="Proteomes" id="UP000000763">
    <property type="component" value="Chromosome 2"/>
</dbReference>
<evidence type="ECO:0000313" key="3">
    <source>
        <dbReference type="Proteomes" id="UP000000763"/>
    </source>
</evidence>
<reference evidence="3" key="2">
    <citation type="journal article" date="2008" name="Nucleic Acids Res.">
        <title>The rice annotation project database (RAP-DB): 2008 update.</title>
        <authorList>
            <consortium name="The rice annotation project (RAP)"/>
        </authorList>
    </citation>
    <scope>GENOME REANNOTATION</scope>
    <source>
        <strain evidence="3">cv. Nipponbare</strain>
    </source>
</reference>
<evidence type="ECO:0000313" key="2">
    <source>
        <dbReference type="EMBL" id="BAD10650.1"/>
    </source>
</evidence>
<gene>
    <name evidence="2" type="primary">OSJNBb0018G11.30</name>
</gene>
<organism evidence="2 3">
    <name type="scientific">Oryza sativa subsp. japonica</name>
    <name type="common">Rice</name>
    <dbReference type="NCBI Taxonomy" id="39947"/>
    <lineage>
        <taxon>Eukaryota</taxon>
        <taxon>Viridiplantae</taxon>
        <taxon>Streptophyta</taxon>
        <taxon>Embryophyta</taxon>
        <taxon>Tracheophyta</taxon>
        <taxon>Spermatophyta</taxon>
        <taxon>Magnoliopsida</taxon>
        <taxon>Liliopsida</taxon>
        <taxon>Poales</taxon>
        <taxon>Poaceae</taxon>
        <taxon>BOP clade</taxon>
        <taxon>Oryzoideae</taxon>
        <taxon>Oryzeae</taxon>
        <taxon>Oryzinae</taxon>
        <taxon>Oryza</taxon>
        <taxon>Oryza sativa</taxon>
    </lineage>
</organism>
<sequence length="81" mass="9099">MARRQQTINREFAPALVQALRLAKTRRPRRRCRSGGGDRGEEVVQRRRGGSPPRTWLCPTTPAPTQSADYPRLEEDGGVLS</sequence>